<sequence length="663" mass="72283">MFAATKYIYNKTRTGPKSGGETEPLCQHRLQSSQPAPAADDGLSTERTSIKTEDQQILPQSAPGPEGDSKCHLCQQQCRHDRIYRWKLICGLTLPYILSTLDLTIVATAVPSIASHFHKFDELTWIVTAFTLTSTTFIPIFGQLADVFGRHAVLQLAMFLMLVGSTLCAAAQSWGMLLLGRALQGTSSAGIMNIIMIVLADRVSLRENARNNSIFVFVGGLGYGVGPVVGGYLTDGNWRYCFLVPIPIAFISHIVIFVLLRNELVEGTVFQKSSRWSALLPALATLDIVGAVLFIFGVGLIILGTAWGGSTYPWSSPEVLVPLIVGGVCFALFFVYECFLEPDRLFARMFPKQVPMLPYSMFARRDTIWLAVLEFSSGAAMYSVFYFIGIYFTLVEAYPASRAGINLLYYIPGLGAGVYIAVFLCNVYPAQTFFTINTGTVAETAGFALLIWAISTQNTALINGMMVLAGAGTGLRLMPVTLHTAGVWPEKIAPAMSLMRFALPFGGTLGLTIMGSVFNNFLSSKSSASGDMARLDVHDGASLEYIAGLPGPEQEAMRTAGKEAIMWAFIAIMPVIGLSLATGLVLGNVWIKPERLRQRQRQQQVETRSDGADESGDSEVIYAPYLWALLTGNVTTHKHTNKPKPRHEEETELHPLPSEPSIA</sequence>
<evidence type="ECO:0000256" key="4">
    <source>
        <dbReference type="ARBA" id="ARBA00023136"/>
    </source>
</evidence>
<feature type="transmembrane region" description="Helical" evidence="6">
    <location>
        <begin position="368"/>
        <end position="395"/>
    </location>
</feature>
<feature type="transmembrane region" description="Helical" evidence="6">
    <location>
        <begin position="498"/>
        <end position="518"/>
    </location>
</feature>
<dbReference type="GO" id="GO:0005886">
    <property type="term" value="C:plasma membrane"/>
    <property type="evidence" value="ECO:0007669"/>
    <property type="project" value="TreeGrafter"/>
</dbReference>
<evidence type="ECO:0000256" key="1">
    <source>
        <dbReference type="ARBA" id="ARBA00004141"/>
    </source>
</evidence>
<dbReference type="GO" id="GO:0022857">
    <property type="term" value="F:transmembrane transporter activity"/>
    <property type="evidence" value="ECO:0007669"/>
    <property type="project" value="InterPro"/>
</dbReference>
<comment type="caution">
    <text evidence="7">The sequence shown here is derived from an EMBL/GenBank/DDBJ whole genome shotgun (WGS) entry which is preliminary data.</text>
</comment>
<evidence type="ECO:0000313" key="8">
    <source>
        <dbReference type="Proteomes" id="UP000813423"/>
    </source>
</evidence>
<dbReference type="PRINTS" id="PR01036">
    <property type="entry name" value="TCRTETB"/>
</dbReference>
<keyword evidence="3 6" id="KW-1133">Transmembrane helix</keyword>
<feature type="transmembrane region" description="Helical" evidence="6">
    <location>
        <begin position="280"/>
        <end position="307"/>
    </location>
</feature>
<dbReference type="Pfam" id="PF07690">
    <property type="entry name" value="MFS_1"/>
    <property type="match status" value="1"/>
</dbReference>
<feature type="region of interest" description="Disordered" evidence="5">
    <location>
        <begin position="636"/>
        <end position="663"/>
    </location>
</feature>
<comment type="subcellular location">
    <subcellularLocation>
        <location evidence="1">Membrane</location>
        <topology evidence="1">Multi-pass membrane protein</topology>
    </subcellularLocation>
</comment>
<feature type="compositionally biased region" description="Basic residues" evidence="5">
    <location>
        <begin position="636"/>
        <end position="645"/>
    </location>
</feature>
<name>A0A8H4I1V2_ASPFM</name>
<feature type="transmembrane region" description="Helical" evidence="6">
    <location>
        <begin position="182"/>
        <end position="200"/>
    </location>
</feature>
<dbReference type="InterPro" id="IPR020846">
    <property type="entry name" value="MFS_dom"/>
</dbReference>
<dbReference type="InterPro" id="IPR011701">
    <property type="entry name" value="MFS"/>
</dbReference>
<dbReference type="InterPro" id="IPR036259">
    <property type="entry name" value="MFS_trans_sf"/>
</dbReference>
<dbReference type="FunFam" id="1.20.1250.20:FF:001087">
    <property type="entry name" value="MFS multidrug transporter, putative"/>
    <property type="match status" value="1"/>
</dbReference>
<evidence type="ECO:0000256" key="5">
    <source>
        <dbReference type="SAM" id="MobiDB-lite"/>
    </source>
</evidence>
<feature type="region of interest" description="Disordered" evidence="5">
    <location>
        <begin position="597"/>
        <end position="616"/>
    </location>
</feature>
<evidence type="ECO:0000313" key="7">
    <source>
        <dbReference type="EMBL" id="KAH1899637.1"/>
    </source>
</evidence>
<gene>
    <name evidence="7" type="ORF">KXV57_008937</name>
</gene>
<evidence type="ECO:0000256" key="3">
    <source>
        <dbReference type="ARBA" id="ARBA00022989"/>
    </source>
</evidence>
<organism evidence="7 8">
    <name type="scientific">Aspergillus fumigatus</name>
    <name type="common">Neosartorya fumigata</name>
    <dbReference type="NCBI Taxonomy" id="746128"/>
    <lineage>
        <taxon>Eukaryota</taxon>
        <taxon>Fungi</taxon>
        <taxon>Dikarya</taxon>
        <taxon>Ascomycota</taxon>
        <taxon>Pezizomycotina</taxon>
        <taxon>Eurotiomycetes</taxon>
        <taxon>Eurotiomycetidae</taxon>
        <taxon>Eurotiales</taxon>
        <taxon>Aspergillaceae</taxon>
        <taxon>Aspergillus</taxon>
        <taxon>Aspergillus subgen. Fumigati</taxon>
    </lineage>
</organism>
<feature type="transmembrane region" description="Helical" evidence="6">
    <location>
        <begin position="88"/>
        <end position="111"/>
    </location>
</feature>
<dbReference type="AlphaFoldDB" id="A0A8H4I1V2"/>
<feature type="region of interest" description="Disordered" evidence="5">
    <location>
        <begin position="9"/>
        <end position="69"/>
    </location>
</feature>
<feature type="transmembrane region" description="Helical" evidence="6">
    <location>
        <begin position="434"/>
        <end position="454"/>
    </location>
</feature>
<feature type="transmembrane region" description="Helical" evidence="6">
    <location>
        <begin position="564"/>
        <end position="591"/>
    </location>
</feature>
<dbReference type="PROSITE" id="PS50850">
    <property type="entry name" value="MFS"/>
    <property type="match status" value="1"/>
</dbReference>
<dbReference type="Proteomes" id="UP000813423">
    <property type="component" value="Unassembled WGS sequence"/>
</dbReference>
<feature type="transmembrane region" description="Helical" evidence="6">
    <location>
        <begin position="240"/>
        <end position="260"/>
    </location>
</feature>
<dbReference type="Gene3D" id="1.20.1250.20">
    <property type="entry name" value="MFS general substrate transporter like domains"/>
    <property type="match status" value="1"/>
</dbReference>
<dbReference type="PANTHER" id="PTHR23501">
    <property type="entry name" value="MAJOR FACILITATOR SUPERFAMILY"/>
    <property type="match status" value="1"/>
</dbReference>
<evidence type="ECO:0000256" key="2">
    <source>
        <dbReference type="ARBA" id="ARBA00022692"/>
    </source>
</evidence>
<reference evidence="7" key="1">
    <citation type="submission" date="2021-08" db="EMBL/GenBank/DDBJ databases">
        <title>Global Aspergillus fumigatus from environmental and clinical sources.</title>
        <authorList>
            <person name="Barber A."/>
            <person name="Sae-Ong T."/>
        </authorList>
    </citation>
    <scope>NUCLEOTIDE SEQUENCE</scope>
    <source>
        <strain evidence="7">NRZ-2016-071</strain>
    </source>
</reference>
<feature type="transmembrane region" description="Helical" evidence="6">
    <location>
        <begin position="460"/>
        <end position="478"/>
    </location>
</feature>
<dbReference type="SUPFAM" id="SSF103473">
    <property type="entry name" value="MFS general substrate transporter"/>
    <property type="match status" value="2"/>
</dbReference>
<evidence type="ECO:0000256" key="6">
    <source>
        <dbReference type="SAM" id="Phobius"/>
    </source>
</evidence>
<keyword evidence="4 6" id="KW-0472">Membrane</keyword>
<feature type="transmembrane region" description="Helical" evidence="6">
    <location>
        <begin position="123"/>
        <end position="141"/>
    </location>
</feature>
<feature type="transmembrane region" description="Helical" evidence="6">
    <location>
        <begin position="212"/>
        <end position="234"/>
    </location>
</feature>
<proteinExistence type="predicted"/>
<dbReference type="PANTHER" id="PTHR23501:SF39">
    <property type="entry name" value="MULTIDRUG TRANSPORTER, PUTATIVE (AFU_ORTHOLOGUE AFUA_1G05010)-RELATED"/>
    <property type="match status" value="1"/>
</dbReference>
<keyword evidence="2 6" id="KW-0812">Transmembrane</keyword>
<accession>A0A8H4I1V2</accession>
<dbReference type="EMBL" id="JAIBSC010000083">
    <property type="protein sequence ID" value="KAH1899637.1"/>
    <property type="molecule type" value="Genomic_DNA"/>
</dbReference>
<feature type="transmembrane region" description="Helical" evidence="6">
    <location>
        <begin position="319"/>
        <end position="339"/>
    </location>
</feature>
<protein>
    <submittedName>
        <fullName evidence="7">Uncharacterized protein</fullName>
    </submittedName>
</protein>
<feature type="transmembrane region" description="Helical" evidence="6">
    <location>
        <begin position="407"/>
        <end position="427"/>
    </location>
</feature>
<feature type="transmembrane region" description="Helical" evidence="6">
    <location>
        <begin position="153"/>
        <end position="176"/>
    </location>
</feature>